<dbReference type="Pfam" id="PF00266">
    <property type="entry name" value="Aminotran_5"/>
    <property type="match status" value="1"/>
</dbReference>
<dbReference type="CDD" id="cd06451">
    <property type="entry name" value="AGAT_like"/>
    <property type="match status" value="1"/>
</dbReference>
<evidence type="ECO:0000256" key="2">
    <source>
        <dbReference type="ARBA" id="ARBA00009236"/>
    </source>
</evidence>
<feature type="binding site" evidence="7">
    <location>
        <position position="376"/>
    </location>
    <ligand>
        <name>substrate</name>
    </ligand>
</feature>
<dbReference type="GO" id="GO:0008453">
    <property type="term" value="F:alanine-glyoxylate transaminase activity"/>
    <property type="evidence" value="ECO:0007669"/>
    <property type="project" value="UniProtKB-EC"/>
</dbReference>
<dbReference type="Gene3D" id="3.40.640.10">
    <property type="entry name" value="Type I PLP-dependent aspartate aminotransferase-like (Major domain)"/>
    <property type="match status" value="1"/>
</dbReference>
<dbReference type="PIRSF" id="PIRSF000524">
    <property type="entry name" value="SPT"/>
    <property type="match status" value="1"/>
</dbReference>
<dbReference type="InterPro" id="IPR015422">
    <property type="entry name" value="PyrdxlP-dep_Trfase_small"/>
</dbReference>
<evidence type="ECO:0000256" key="1">
    <source>
        <dbReference type="ARBA" id="ARBA00001933"/>
    </source>
</evidence>
<comment type="similarity">
    <text evidence="2 9">Belongs to the class-V pyridoxal-phosphate-dependent aminotransferase family.</text>
</comment>
<dbReference type="PANTHER" id="PTHR21152:SF40">
    <property type="entry name" value="ALANINE--GLYOXYLATE AMINOTRANSFERASE"/>
    <property type="match status" value="1"/>
</dbReference>
<dbReference type="Proteomes" id="UP001190700">
    <property type="component" value="Unassembled WGS sequence"/>
</dbReference>
<evidence type="ECO:0000256" key="5">
    <source>
        <dbReference type="ARBA" id="ARBA00022679"/>
    </source>
</evidence>
<keyword evidence="6 8" id="KW-0663">Pyridoxal phosphate</keyword>
<keyword evidence="13" id="KW-1185">Reference proteome</keyword>
<dbReference type="FunFam" id="3.40.640.10:FF:000027">
    <property type="entry name" value="Serine--pyruvate aminotransferase, mitochondrial"/>
    <property type="match status" value="1"/>
</dbReference>
<comment type="caution">
    <text evidence="12">The sequence shown here is derived from an EMBL/GenBank/DDBJ whole genome shotgun (WGS) entry which is preliminary data.</text>
</comment>
<evidence type="ECO:0000256" key="3">
    <source>
        <dbReference type="ARBA" id="ARBA00013049"/>
    </source>
</evidence>
<dbReference type="GO" id="GO:0005777">
    <property type="term" value="C:peroxisome"/>
    <property type="evidence" value="ECO:0007669"/>
    <property type="project" value="TreeGrafter"/>
</dbReference>
<evidence type="ECO:0000256" key="4">
    <source>
        <dbReference type="ARBA" id="ARBA00022576"/>
    </source>
</evidence>
<evidence type="ECO:0000259" key="11">
    <source>
        <dbReference type="Pfam" id="PF00266"/>
    </source>
</evidence>
<evidence type="ECO:0000256" key="9">
    <source>
        <dbReference type="RuleBase" id="RU004075"/>
    </source>
</evidence>
<evidence type="ECO:0000256" key="6">
    <source>
        <dbReference type="ARBA" id="ARBA00022898"/>
    </source>
</evidence>
<evidence type="ECO:0000313" key="12">
    <source>
        <dbReference type="EMBL" id="KAK3272986.1"/>
    </source>
</evidence>
<feature type="domain" description="Aminotransferase class V" evidence="11">
    <location>
        <begin position="64"/>
        <end position="367"/>
    </location>
</feature>
<evidence type="ECO:0000313" key="13">
    <source>
        <dbReference type="Proteomes" id="UP001190700"/>
    </source>
</evidence>
<dbReference type="PANTHER" id="PTHR21152">
    <property type="entry name" value="AMINOTRANSFERASE CLASS V"/>
    <property type="match status" value="1"/>
</dbReference>
<feature type="modified residue" description="N6-(pyridoxal phosphate)lysine" evidence="8">
    <location>
        <position position="226"/>
    </location>
</feature>
<dbReference type="EMBL" id="LGRX02008688">
    <property type="protein sequence ID" value="KAK3272986.1"/>
    <property type="molecule type" value="Genomic_DNA"/>
</dbReference>
<gene>
    <name evidence="12" type="ORF">CYMTET_18752</name>
</gene>
<sequence>MASRLIQALRRAQPLTTRGYATVSNAHLPPVAGVIDVPQRILMGPGPSNAHPRCLAAMSLPQLGHMHPPFLKIMDDISEYLRYIMQTDSKYTLAVSGSGHAAMEASVANILEPGEKILVGVTGIWGQRVADLSARFGGDVVELNAGLGETLSFESIKNAVETHKPKVLFLCHGESSTGTKQSLEGVGALCKANGCLLIVDTVCTLGGVPIFADEMGIDVIYSGAQKVFGCPPGASPFFMSDAAMEKLQSRKTTVATYNMDMKLIGDYWGWYGGRSYHHTGPISNFYALREALAITAEEGLENSWARHQAMYELLWEGLTDAGLEPFVKKEEDRLPCVNTITVPEGIDAAALCGFAMNKYNLEIAGGLGPSAGKVWRIGIMGYNAKPMNVNLVVTAFKEGLAAQGFKK</sequence>
<proteinExistence type="inferred from homology"/>
<evidence type="ECO:0000256" key="8">
    <source>
        <dbReference type="PIRSR" id="PIRSR000524-50"/>
    </source>
</evidence>
<dbReference type="PROSITE" id="PS00595">
    <property type="entry name" value="AA_TRANSFER_CLASS_5"/>
    <property type="match status" value="1"/>
</dbReference>
<dbReference type="InterPro" id="IPR000192">
    <property type="entry name" value="Aminotrans_V_dom"/>
</dbReference>
<dbReference type="EC" id="2.6.1.44" evidence="3"/>
<evidence type="ECO:0000256" key="7">
    <source>
        <dbReference type="PIRSR" id="PIRSR000524-1"/>
    </source>
</evidence>
<dbReference type="FunFam" id="3.90.1150.10:FF:000039">
    <property type="entry name" value="Serine--pyruvate aminotransferase"/>
    <property type="match status" value="1"/>
</dbReference>
<accession>A0AAE0L5K7</accession>
<comment type="cofactor">
    <cofactor evidence="1 8 10">
        <name>pyridoxal 5'-phosphate</name>
        <dbReference type="ChEBI" id="CHEBI:597326"/>
    </cofactor>
</comment>
<reference evidence="12 13" key="1">
    <citation type="journal article" date="2015" name="Genome Biol. Evol.">
        <title>Comparative Genomics of a Bacterivorous Green Alga Reveals Evolutionary Causalities and Consequences of Phago-Mixotrophic Mode of Nutrition.</title>
        <authorList>
            <person name="Burns J.A."/>
            <person name="Paasch A."/>
            <person name="Narechania A."/>
            <person name="Kim E."/>
        </authorList>
    </citation>
    <scope>NUCLEOTIDE SEQUENCE [LARGE SCALE GENOMIC DNA]</scope>
    <source>
        <strain evidence="12 13">PLY_AMNH</strain>
    </source>
</reference>
<dbReference type="InterPro" id="IPR024169">
    <property type="entry name" value="SP_NH2Trfase/AEP_transaminase"/>
</dbReference>
<keyword evidence="5" id="KW-0808">Transferase</keyword>
<keyword evidence="4" id="KW-0032">Aminotransferase</keyword>
<dbReference type="GO" id="GO:0019265">
    <property type="term" value="P:glycine biosynthetic process, by transamination of glyoxylate"/>
    <property type="evidence" value="ECO:0007669"/>
    <property type="project" value="TreeGrafter"/>
</dbReference>
<dbReference type="AlphaFoldDB" id="A0AAE0L5K7"/>
<organism evidence="12 13">
    <name type="scientific">Cymbomonas tetramitiformis</name>
    <dbReference type="NCBI Taxonomy" id="36881"/>
    <lineage>
        <taxon>Eukaryota</taxon>
        <taxon>Viridiplantae</taxon>
        <taxon>Chlorophyta</taxon>
        <taxon>Pyramimonadophyceae</taxon>
        <taxon>Pyramimonadales</taxon>
        <taxon>Pyramimonadaceae</taxon>
        <taxon>Cymbomonas</taxon>
    </lineage>
</organism>
<protein>
    <recommendedName>
        <fullName evidence="3">alanine--glyoxylate transaminase</fullName>
        <ecNumber evidence="3">2.6.1.44</ecNumber>
    </recommendedName>
</protein>
<dbReference type="Gene3D" id="3.90.1150.10">
    <property type="entry name" value="Aspartate Aminotransferase, domain 1"/>
    <property type="match status" value="1"/>
</dbReference>
<evidence type="ECO:0000256" key="10">
    <source>
        <dbReference type="RuleBase" id="RU004504"/>
    </source>
</evidence>
<dbReference type="InterPro" id="IPR015421">
    <property type="entry name" value="PyrdxlP-dep_Trfase_major"/>
</dbReference>
<dbReference type="GO" id="GO:0004760">
    <property type="term" value="F:L-serine-pyruvate transaminase activity"/>
    <property type="evidence" value="ECO:0007669"/>
    <property type="project" value="TreeGrafter"/>
</dbReference>
<dbReference type="SUPFAM" id="SSF53383">
    <property type="entry name" value="PLP-dependent transferases"/>
    <property type="match status" value="1"/>
</dbReference>
<dbReference type="InterPro" id="IPR020578">
    <property type="entry name" value="Aminotrans_V_PyrdxlP_BS"/>
</dbReference>
<name>A0AAE0L5K7_9CHLO</name>
<dbReference type="InterPro" id="IPR015424">
    <property type="entry name" value="PyrdxlP-dep_Trfase"/>
</dbReference>